<dbReference type="PIRSF" id="PIRSF006298">
    <property type="entry name" value="GtrA_prd"/>
    <property type="match status" value="1"/>
</dbReference>
<evidence type="ECO:0000256" key="5">
    <source>
        <dbReference type="ARBA" id="ARBA00023136"/>
    </source>
</evidence>
<evidence type="ECO:0000313" key="11">
    <source>
        <dbReference type="Proteomes" id="UP000298551"/>
    </source>
</evidence>
<organism evidence="10 11">
    <name type="scientific">Pseudomonas putida</name>
    <name type="common">Arthrobacter siderocapsulatus</name>
    <dbReference type="NCBI Taxonomy" id="303"/>
    <lineage>
        <taxon>Bacteria</taxon>
        <taxon>Pseudomonadati</taxon>
        <taxon>Pseudomonadota</taxon>
        <taxon>Gammaproteobacteria</taxon>
        <taxon>Pseudomonadales</taxon>
        <taxon>Pseudomonadaceae</taxon>
        <taxon>Pseudomonas</taxon>
    </lineage>
</organism>
<dbReference type="Proteomes" id="UP000298551">
    <property type="component" value="Chromosome"/>
</dbReference>
<comment type="similarity">
    <text evidence="7">Belongs to the gtrA family.</text>
</comment>
<sequence length="124" mass="13192">MRAISRQLCRYALVGAINTGCHWLVFLLLHLGIGASQALSNLTAFGVAASLSYFANAAFTFAVRPSGTRYLLFLTGMGSLSLLLGALADWAGLAPWLTLVSFSAASLVIGYAYSRAVVFKRSEP</sequence>
<feature type="transmembrane region" description="Helical" evidence="8">
    <location>
        <begin position="94"/>
        <end position="113"/>
    </location>
</feature>
<evidence type="ECO:0000256" key="6">
    <source>
        <dbReference type="ARBA" id="ARBA00025595"/>
    </source>
</evidence>
<evidence type="ECO:0000256" key="3">
    <source>
        <dbReference type="ARBA" id="ARBA00022692"/>
    </source>
</evidence>
<evidence type="ECO:0000259" key="9">
    <source>
        <dbReference type="Pfam" id="PF04138"/>
    </source>
</evidence>
<dbReference type="EMBL" id="CP039371">
    <property type="protein sequence ID" value="QCI10805.1"/>
    <property type="molecule type" value="Genomic_DNA"/>
</dbReference>
<evidence type="ECO:0000256" key="8">
    <source>
        <dbReference type="SAM" id="Phobius"/>
    </source>
</evidence>
<keyword evidence="4 8" id="KW-1133">Transmembrane helix</keyword>
<evidence type="ECO:0000256" key="7">
    <source>
        <dbReference type="PIRNR" id="PIRNR006298"/>
    </source>
</evidence>
<keyword evidence="2 7" id="KW-0813">Transport</keyword>
<dbReference type="InterPro" id="IPR016480">
    <property type="entry name" value="Glc_translocase_bactprenl-link"/>
</dbReference>
<evidence type="ECO:0000256" key="2">
    <source>
        <dbReference type="ARBA" id="ARBA00022448"/>
    </source>
</evidence>
<dbReference type="InterPro" id="IPR007267">
    <property type="entry name" value="GtrA_DPMS_TM"/>
</dbReference>
<dbReference type="PANTHER" id="PTHR38459">
    <property type="entry name" value="PROPHAGE BACTOPRENOL-LINKED GLUCOSE TRANSLOCASE HOMOLOG"/>
    <property type="match status" value="1"/>
</dbReference>
<dbReference type="RefSeq" id="WP_136913010.1">
    <property type="nucleotide sequence ID" value="NZ_CP039371.1"/>
</dbReference>
<dbReference type="InterPro" id="IPR051401">
    <property type="entry name" value="GtrA_CellWall_Glycosyl"/>
</dbReference>
<protein>
    <recommendedName>
        <fullName evidence="7">Bactoprenol-linked glucose translocase</fullName>
    </recommendedName>
</protein>
<dbReference type="GO" id="GO:0000271">
    <property type="term" value="P:polysaccharide biosynthetic process"/>
    <property type="evidence" value="ECO:0007669"/>
    <property type="project" value="InterPro"/>
</dbReference>
<comment type="function">
    <text evidence="6 7">Involved in O antigen modification. Involved in the translocation of bactoprenol-linked glucose across the cytoplasmic membrane.</text>
</comment>
<dbReference type="PANTHER" id="PTHR38459:SF1">
    <property type="entry name" value="PROPHAGE BACTOPRENOL-LINKED GLUCOSE TRANSLOCASE HOMOLOG"/>
    <property type="match status" value="1"/>
</dbReference>
<keyword evidence="3 8" id="KW-0812">Transmembrane</keyword>
<proteinExistence type="inferred from homology"/>
<feature type="domain" description="GtrA/DPMS transmembrane" evidence="9">
    <location>
        <begin position="10"/>
        <end position="119"/>
    </location>
</feature>
<dbReference type="Pfam" id="PF04138">
    <property type="entry name" value="GtrA_DPMS_TM"/>
    <property type="match status" value="1"/>
</dbReference>
<feature type="transmembrane region" description="Helical" evidence="8">
    <location>
        <begin position="12"/>
        <end position="33"/>
    </location>
</feature>
<feature type="transmembrane region" description="Helical" evidence="8">
    <location>
        <begin position="39"/>
        <end position="63"/>
    </location>
</feature>
<keyword evidence="5 8" id="KW-0472">Membrane</keyword>
<reference evidence="11" key="1">
    <citation type="submission" date="2019-04" db="EMBL/GenBank/DDBJ databases">
        <title>Genome sequence of Pseudomonas putida 1290, an auxin catabolizing strain.</title>
        <authorList>
            <person name="Laird T.S."/>
            <person name="Leveau J.H.J."/>
        </authorList>
    </citation>
    <scope>NUCLEOTIDE SEQUENCE [LARGE SCALE GENOMIC DNA]</scope>
    <source>
        <strain evidence="11">1290</strain>
    </source>
</reference>
<dbReference type="OrthoDB" id="5616234at2"/>
<dbReference type="GO" id="GO:0005886">
    <property type="term" value="C:plasma membrane"/>
    <property type="evidence" value="ECO:0007669"/>
    <property type="project" value="TreeGrafter"/>
</dbReference>
<dbReference type="AlphaFoldDB" id="A0A4D6XE92"/>
<evidence type="ECO:0000313" key="10">
    <source>
        <dbReference type="EMBL" id="QCI10805.1"/>
    </source>
</evidence>
<accession>A0A4D6XE92</accession>
<feature type="transmembrane region" description="Helical" evidence="8">
    <location>
        <begin position="70"/>
        <end position="88"/>
    </location>
</feature>
<name>A0A4D6XE92_PSEPU</name>
<evidence type="ECO:0000256" key="4">
    <source>
        <dbReference type="ARBA" id="ARBA00022989"/>
    </source>
</evidence>
<comment type="subcellular location">
    <subcellularLocation>
        <location evidence="1">Membrane</location>
        <topology evidence="1">Multi-pass membrane protein</topology>
    </subcellularLocation>
</comment>
<evidence type="ECO:0000256" key="1">
    <source>
        <dbReference type="ARBA" id="ARBA00004141"/>
    </source>
</evidence>
<gene>
    <name evidence="10" type="ORF">E6B08_05030</name>
</gene>